<feature type="compositionally biased region" description="Basic and acidic residues" evidence="1">
    <location>
        <begin position="202"/>
        <end position="218"/>
    </location>
</feature>
<keyword evidence="2" id="KW-1185">Reference proteome</keyword>
<feature type="compositionally biased region" description="Pro residues" evidence="1">
    <location>
        <begin position="382"/>
        <end position="394"/>
    </location>
</feature>
<feature type="compositionally biased region" description="Low complexity" evidence="1">
    <location>
        <begin position="178"/>
        <end position="195"/>
    </location>
</feature>
<protein>
    <submittedName>
        <fullName evidence="3">Uncharacterized protein LOC110222319 isoform X1</fullName>
    </submittedName>
</protein>
<gene>
    <name evidence="3" type="primary">LOC110222319</name>
</gene>
<reference evidence="3" key="1">
    <citation type="submission" date="2025-08" db="UniProtKB">
        <authorList>
            <consortium name="RefSeq"/>
        </authorList>
    </citation>
    <scope>IDENTIFICATION</scope>
    <source>
        <tissue evidence="3">Spleen</tissue>
    </source>
</reference>
<dbReference type="GeneID" id="110222319"/>
<feature type="compositionally biased region" description="Polar residues" evidence="1">
    <location>
        <begin position="73"/>
        <end position="84"/>
    </location>
</feature>
<feature type="compositionally biased region" description="Gly residues" evidence="1">
    <location>
        <begin position="282"/>
        <end position="300"/>
    </location>
</feature>
<feature type="compositionally biased region" description="Basic and acidic residues" evidence="1">
    <location>
        <begin position="235"/>
        <end position="254"/>
    </location>
</feature>
<dbReference type="AlphaFoldDB" id="A0A6P5LZY4"/>
<feature type="region of interest" description="Disordered" evidence="1">
    <location>
        <begin position="1"/>
        <end position="399"/>
    </location>
</feature>
<dbReference type="Proteomes" id="UP000515140">
    <property type="component" value="Unplaced"/>
</dbReference>
<evidence type="ECO:0000313" key="2">
    <source>
        <dbReference type="Proteomes" id="UP000515140"/>
    </source>
</evidence>
<feature type="compositionally biased region" description="Gly residues" evidence="1">
    <location>
        <begin position="30"/>
        <end position="39"/>
    </location>
</feature>
<proteinExistence type="predicted"/>
<organism evidence="2 3">
    <name type="scientific">Phascolarctos cinereus</name>
    <name type="common">Koala</name>
    <dbReference type="NCBI Taxonomy" id="38626"/>
    <lineage>
        <taxon>Eukaryota</taxon>
        <taxon>Metazoa</taxon>
        <taxon>Chordata</taxon>
        <taxon>Craniata</taxon>
        <taxon>Vertebrata</taxon>
        <taxon>Euteleostomi</taxon>
        <taxon>Mammalia</taxon>
        <taxon>Metatheria</taxon>
        <taxon>Diprotodontia</taxon>
        <taxon>Phascolarctidae</taxon>
        <taxon>Phascolarctos</taxon>
    </lineage>
</organism>
<name>A0A6P5LZY4_PHACI</name>
<accession>A0A6P5LZY4</accession>
<dbReference type="InParanoid" id="A0A6P5LZY4"/>
<feature type="compositionally biased region" description="Low complexity" evidence="1">
    <location>
        <begin position="301"/>
        <end position="315"/>
    </location>
</feature>
<feature type="compositionally biased region" description="Pro residues" evidence="1">
    <location>
        <begin position="107"/>
        <end position="117"/>
    </location>
</feature>
<feature type="compositionally biased region" description="Pro residues" evidence="1">
    <location>
        <begin position="166"/>
        <end position="177"/>
    </location>
</feature>
<feature type="compositionally biased region" description="Low complexity" evidence="1">
    <location>
        <begin position="258"/>
        <end position="273"/>
    </location>
</feature>
<dbReference type="RefSeq" id="XP_020862913.1">
    <property type="nucleotide sequence ID" value="XM_021007254.1"/>
</dbReference>
<dbReference type="KEGG" id="pcw:110222319"/>
<feature type="compositionally biased region" description="Pro residues" evidence="1">
    <location>
        <begin position="125"/>
        <end position="138"/>
    </location>
</feature>
<feature type="compositionally biased region" description="Basic and acidic residues" evidence="1">
    <location>
        <begin position="320"/>
        <end position="334"/>
    </location>
</feature>
<feature type="compositionally biased region" description="Polar residues" evidence="1">
    <location>
        <begin position="16"/>
        <end position="26"/>
    </location>
</feature>
<sequence length="454" mass="46545">MKLTSCPGTEAESRSTHGNPENQLDQSRGAEGGRGGGGVCLSRRRGPSEPRPQRWTIGIQSREAAECARGATKPTTHPTAGSSRSGERGYTAPLPLPPRPSLGQLPQPQPQPQPPPGLLSRPRLPRPSPAPPPPPPPGSRVLGERGRGQARGPAPAPGRQSARPGSPSPPPPHPLPSPRARGFPPVPRSRSPGPLWRRRRLRDCGRGARQSAEGERRTPPPRVTPGPRPAALHSLDTDPRGGEEGGGGGRDRAGAEAGGSAASPAEAGGEQAATAPPDQDGGEGSARGGGGGGEEGGAAAGSGLQPALTPTARPGGAAGGRREPVSSRGRRDGPMARLGLWGGERNERSWGGGQAERGVGEGPPAAGSREKCTEVEPLSVSGPPPPAAPPPGPRVAPRGADKWFDRFLVLCLFLTGNLELKNFPALTESKDALKSTGSYCSIPQSLSQHECKAD</sequence>
<evidence type="ECO:0000256" key="1">
    <source>
        <dbReference type="SAM" id="MobiDB-lite"/>
    </source>
</evidence>
<evidence type="ECO:0000313" key="3">
    <source>
        <dbReference type="RefSeq" id="XP_020862913.1"/>
    </source>
</evidence>